<sequence>MVLDRKATVVTALKTAERSSVIPHSCLSPDTTWCQDPRKIRSRGRGRKETNNTARGWRVQTEPLPCCWVTSNLAQLSVELLAKGCLKLLAGEARLASGSFSLGIRRNGSGSGFVPDSLRCWRVASYVHAWMSEQRSPSSFMPT</sequence>
<protein>
    <submittedName>
        <fullName evidence="1">Uncharacterized protein</fullName>
    </submittedName>
</protein>
<organism evidence="1 2">
    <name type="scientific">Mus spicilegus</name>
    <name type="common">Mound-building mouse</name>
    <dbReference type="NCBI Taxonomy" id="10103"/>
    <lineage>
        <taxon>Eukaryota</taxon>
        <taxon>Metazoa</taxon>
        <taxon>Chordata</taxon>
        <taxon>Craniata</taxon>
        <taxon>Vertebrata</taxon>
        <taxon>Euteleostomi</taxon>
        <taxon>Mammalia</taxon>
        <taxon>Eutheria</taxon>
        <taxon>Euarchontoglires</taxon>
        <taxon>Glires</taxon>
        <taxon>Rodentia</taxon>
        <taxon>Myomorpha</taxon>
        <taxon>Muroidea</taxon>
        <taxon>Muridae</taxon>
        <taxon>Murinae</taxon>
        <taxon>Mus</taxon>
        <taxon>Mus</taxon>
    </lineage>
</organism>
<name>A0A8C6MT56_MUSSI</name>
<reference evidence="1" key="2">
    <citation type="submission" date="2025-09" db="UniProtKB">
        <authorList>
            <consortium name="Ensembl"/>
        </authorList>
    </citation>
    <scope>IDENTIFICATION</scope>
</reference>
<evidence type="ECO:0000313" key="2">
    <source>
        <dbReference type="Proteomes" id="UP000694415"/>
    </source>
</evidence>
<evidence type="ECO:0000313" key="1">
    <source>
        <dbReference type="Ensembl" id="ENSMSIP00000010117.1"/>
    </source>
</evidence>
<accession>A0A8C6MT56</accession>
<dbReference type="Proteomes" id="UP000694415">
    <property type="component" value="Unplaced"/>
</dbReference>
<dbReference type="AlphaFoldDB" id="A0A8C6MT56"/>
<proteinExistence type="predicted"/>
<dbReference type="Ensembl" id="ENSMSIT00000012819.1">
    <property type="protein sequence ID" value="ENSMSIP00000010117.1"/>
    <property type="gene ID" value="ENSMSIG00000008889.1"/>
</dbReference>
<keyword evidence="2" id="KW-1185">Reference proteome</keyword>
<reference evidence="1" key="1">
    <citation type="submission" date="2025-08" db="UniProtKB">
        <authorList>
            <consortium name="Ensembl"/>
        </authorList>
    </citation>
    <scope>IDENTIFICATION</scope>
</reference>